<keyword evidence="8" id="KW-1185">Reference proteome</keyword>
<dbReference type="InterPro" id="IPR050699">
    <property type="entry name" value="RNA-DNA_Helicase"/>
</dbReference>
<dbReference type="Proteomes" id="UP000218209">
    <property type="component" value="Unassembled WGS sequence"/>
</dbReference>
<evidence type="ECO:0000256" key="2">
    <source>
        <dbReference type="ARBA" id="ARBA00022801"/>
    </source>
</evidence>
<evidence type="ECO:0000259" key="6">
    <source>
        <dbReference type="PROSITE" id="PS51192"/>
    </source>
</evidence>
<dbReference type="PANTHER" id="PTHR12131">
    <property type="entry name" value="ATP-DEPENDENT RNA AND DNA HELICASE"/>
    <property type="match status" value="1"/>
</dbReference>
<name>A0A1X6NKJ6_PORUM</name>
<dbReference type="InterPro" id="IPR011545">
    <property type="entry name" value="DEAD/DEAH_box_helicase_dom"/>
</dbReference>
<feature type="domain" description="Helicase ATP-binding" evidence="6">
    <location>
        <begin position="1"/>
        <end position="69"/>
    </location>
</feature>
<dbReference type="OrthoDB" id="64767at2759"/>
<dbReference type="InterPro" id="IPR001650">
    <property type="entry name" value="Helicase_C-like"/>
</dbReference>
<keyword evidence="3" id="KW-0347">Helicase</keyword>
<dbReference type="GO" id="GO:0003676">
    <property type="term" value="F:nucleic acid binding"/>
    <property type="evidence" value="ECO:0007669"/>
    <property type="project" value="InterPro"/>
</dbReference>
<evidence type="ECO:0000256" key="1">
    <source>
        <dbReference type="ARBA" id="ARBA00022741"/>
    </source>
</evidence>
<dbReference type="Gene3D" id="3.40.50.300">
    <property type="entry name" value="P-loop containing nucleotide triphosphate hydrolases"/>
    <property type="match status" value="2"/>
</dbReference>
<protein>
    <recommendedName>
        <fullName evidence="6">Helicase ATP-binding domain-containing protein</fullName>
    </recommendedName>
</protein>
<proteinExistence type="predicted"/>
<dbReference type="GO" id="GO:0004386">
    <property type="term" value="F:helicase activity"/>
    <property type="evidence" value="ECO:0007669"/>
    <property type="project" value="UniProtKB-KW"/>
</dbReference>
<dbReference type="InterPro" id="IPR014001">
    <property type="entry name" value="Helicase_ATP-bd"/>
</dbReference>
<dbReference type="Pfam" id="PF00270">
    <property type="entry name" value="DEAD"/>
    <property type="match status" value="1"/>
</dbReference>
<dbReference type="Pfam" id="PF00271">
    <property type="entry name" value="Helicase_C"/>
    <property type="match status" value="1"/>
</dbReference>
<dbReference type="GO" id="GO:0005524">
    <property type="term" value="F:ATP binding"/>
    <property type="evidence" value="ECO:0007669"/>
    <property type="project" value="UniProtKB-KW"/>
</dbReference>
<dbReference type="SUPFAM" id="SSF52540">
    <property type="entry name" value="P-loop containing nucleoside triphosphate hydrolases"/>
    <property type="match status" value="2"/>
</dbReference>
<dbReference type="GO" id="GO:0070478">
    <property type="term" value="P:nuclear-transcribed mRNA catabolic process, 3'-5' exonucleolytic nonsense-mediated decay"/>
    <property type="evidence" value="ECO:0007669"/>
    <property type="project" value="TreeGrafter"/>
</dbReference>
<dbReference type="AlphaFoldDB" id="A0A1X6NKJ6"/>
<evidence type="ECO:0000256" key="3">
    <source>
        <dbReference type="ARBA" id="ARBA00022806"/>
    </source>
</evidence>
<dbReference type="SMART" id="SM00490">
    <property type="entry name" value="HELICc"/>
    <property type="match status" value="1"/>
</dbReference>
<dbReference type="PROSITE" id="PS51192">
    <property type="entry name" value="HELICASE_ATP_BIND_1"/>
    <property type="match status" value="1"/>
</dbReference>
<reference evidence="7 8" key="1">
    <citation type="submission" date="2017-03" db="EMBL/GenBank/DDBJ databases">
        <title>WGS assembly of Porphyra umbilicalis.</title>
        <authorList>
            <person name="Brawley S.H."/>
            <person name="Blouin N.A."/>
            <person name="Ficko-Blean E."/>
            <person name="Wheeler G.L."/>
            <person name="Lohr M."/>
            <person name="Goodson H.V."/>
            <person name="Jenkins J.W."/>
            <person name="Blaby-Haas C.E."/>
            <person name="Helliwell K.E."/>
            <person name="Chan C."/>
            <person name="Marriage T."/>
            <person name="Bhattacharya D."/>
            <person name="Klein A.S."/>
            <person name="Badis Y."/>
            <person name="Brodie J."/>
            <person name="Cao Y."/>
            <person name="Collen J."/>
            <person name="Dittami S.M."/>
            <person name="Gachon C.M."/>
            <person name="Green B.R."/>
            <person name="Karpowicz S."/>
            <person name="Kim J.W."/>
            <person name="Kudahl U."/>
            <person name="Lin S."/>
            <person name="Michel G."/>
            <person name="Mittag M."/>
            <person name="Olson B.J."/>
            <person name="Pangilinan J."/>
            <person name="Peng Y."/>
            <person name="Qiu H."/>
            <person name="Shu S."/>
            <person name="Singer J.T."/>
            <person name="Smith A.G."/>
            <person name="Sprecher B.N."/>
            <person name="Wagner V."/>
            <person name="Wang W."/>
            <person name="Wang Z.-Y."/>
            <person name="Yan J."/>
            <person name="Yarish C."/>
            <person name="Zoeuner-Riek S."/>
            <person name="Zhuang Y."/>
            <person name="Zou Y."/>
            <person name="Lindquist E.A."/>
            <person name="Grimwood J."/>
            <person name="Barry K."/>
            <person name="Rokhsar D.S."/>
            <person name="Schmutz J."/>
            <person name="Stiller J.W."/>
            <person name="Grossman A.R."/>
            <person name="Prochnik S.E."/>
        </authorList>
    </citation>
    <scope>NUCLEOTIDE SEQUENCE [LARGE SCALE GENOMIC DNA]</scope>
    <source>
        <strain evidence="7">4086291</strain>
    </source>
</reference>
<feature type="non-terminal residue" evidence="7">
    <location>
        <position position="339"/>
    </location>
</feature>
<sequence>MYEEAWAVGDVDAVVFDEFHYMNDPDRGTVWEESVIYSPPHVRLVALSATMSNAEEVRDWFRAVHGPTAGVVSDHRPVPLRFSFCDRDGLVPLFAPPRGGAPASSSLASMRAAKLHPSVLASLANEVARAGEGGGGGKSALRAFGDRRRRFAGRRGDDATSGAPRGAAAERRGGRRDKFAAVPSFPYVVRALRRRDMLPAIVFVFSRAGCDRAAAAAATEETGFVDDDEAAALRSRVAAFAAAYPDVADAGRMELARVGIASHHAGLLPLWKSFVEELFQAGLLKVVFATETLAAGINMPARTTVLSALSKRGDDGIGPLTTSQVLQMAGRAGRRGMDA</sequence>
<dbReference type="GO" id="GO:0016787">
    <property type="term" value="F:hydrolase activity"/>
    <property type="evidence" value="ECO:0007669"/>
    <property type="project" value="UniProtKB-KW"/>
</dbReference>
<gene>
    <name evidence="7" type="ORF">BU14_1827s0002</name>
</gene>
<feature type="region of interest" description="Disordered" evidence="5">
    <location>
        <begin position="152"/>
        <end position="174"/>
    </location>
</feature>
<dbReference type="EMBL" id="KV919765">
    <property type="protein sequence ID" value="OSX69124.1"/>
    <property type="molecule type" value="Genomic_DNA"/>
</dbReference>
<accession>A0A1X6NKJ6</accession>
<dbReference type="GO" id="GO:0055087">
    <property type="term" value="C:Ski complex"/>
    <property type="evidence" value="ECO:0007669"/>
    <property type="project" value="TreeGrafter"/>
</dbReference>
<dbReference type="PANTHER" id="PTHR12131:SF1">
    <property type="entry name" value="ATP-DEPENDENT RNA HELICASE SUPV3L1, MITOCHONDRIAL-RELATED"/>
    <property type="match status" value="1"/>
</dbReference>
<evidence type="ECO:0000256" key="4">
    <source>
        <dbReference type="ARBA" id="ARBA00022840"/>
    </source>
</evidence>
<evidence type="ECO:0000256" key="5">
    <source>
        <dbReference type="SAM" id="MobiDB-lite"/>
    </source>
</evidence>
<keyword evidence="4" id="KW-0067">ATP-binding</keyword>
<keyword evidence="1" id="KW-0547">Nucleotide-binding</keyword>
<organism evidence="7 8">
    <name type="scientific">Porphyra umbilicalis</name>
    <name type="common">Purple laver</name>
    <name type="synonym">Red alga</name>
    <dbReference type="NCBI Taxonomy" id="2786"/>
    <lineage>
        <taxon>Eukaryota</taxon>
        <taxon>Rhodophyta</taxon>
        <taxon>Bangiophyceae</taxon>
        <taxon>Bangiales</taxon>
        <taxon>Bangiaceae</taxon>
        <taxon>Porphyra</taxon>
    </lineage>
</organism>
<keyword evidence="2" id="KW-0378">Hydrolase</keyword>
<evidence type="ECO:0000313" key="7">
    <source>
        <dbReference type="EMBL" id="OSX69124.1"/>
    </source>
</evidence>
<dbReference type="CDD" id="cd18795">
    <property type="entry name" value="SF2_C_Ski2"/>
    <property type="match status" value="1"/>
</dbReference>
<dbReference type="InterPro" id="IPR027417">
    <property type="entry name" value="P-loop_NTPase"/>
</dbReference>
<evidence type="ECO:0000313" key="8">
    <source>
        <dbReference type="Proteomes" id="UP000218209"/>
    </source>
</evidence>